<dbReference type="EMBL" id="BK016136">
    <property type="protein sequence ID" value="DAF97731.1"/>
    <property type="molecule type" value="Genomic_DNA"/>
</dbReference>
<organism evidence="1">
    <name type="scientific">Myoviridae sp. ctYA416</name>
    <dbReference type="NCBI Taxonomy" id="2825125"/>
    <lineage>
        <taxon>Viruses</taxon>
        <taxon>Duplodnaviria</taxon>
        <taxon>Heunggongvirae</taxon>
        <taxon>Uroviricota</taxon>
        <taxon>Caudoviricetes</taxon>
    </lineage>
</organism>
<name>A0A8S5UTG1_9CAUD</name>
<proteinExistence type="predicted"/>
<protein>
    <submittedName>
        <fullName evidence="1">Uncharacterized protein</fullName>
    </submittedName>
</protein>
<evidence type="ECO:0000313" key="1">
    <source>
        <dbReference type="EMBL" id="DAF97731.1"/>
    </source>
</evidence>
<reference evidence="1" key="1">
    <citation type="journal article" date="2021" name="Proc. Natl. Acad. Sci. U.S.A.">
        <title>A Catalog of Tens of Thousands of Viruses from Human Metagenomes Reveals Hidden Associations with Chronic Diseases.</title>
        <authorList>
            <person name="Tisza M.J."/>
            <person name="Buck C.B."/>
        </authorList>
    </citation>
    <scope>NUCLEOTIDE SEQUENCE</scope>
    <source>
        <strain evidence="1">CtYA416</strain>
    </source>
</reference>
<accession>A0A8S5UTG1</accession>
<sequence>MGVIMCLSKPNNRRILLTCIGCFFRIVCPIQYPPRRIQNASLFCILLILFIFIF</sequence>